<dbReference type="InterPro" id="IPR014710">
    <property type="entry name" value="RmlC-like_jellyroll"/>
</dbReference>
<dbReference type="InterPro" id="IPR050397">
    <property type="entry name" value="Env_Response_Regulators"/>
</dbReference>
<dbReference type="SUPFAM" id="SSF51206">
    <property type="entry name" value="cAMP-binding domain-like"/>
    <property type="match status" value="1"/>
</dbReference>
<dbReference type="InterPro" id="IPR036388">
    <property type="entry name" value="WH-like_DNA-bd_sf"/>
</dbReference>
<dbReference type="GO" id="GO:0005829">
    <property type="term" value="C:cytosol"/>
    <property type="evidence" value="ECO:0007669"/>
    <property type="project" value="TreeGrafter"/>
</dbReference>
<evidence type="ECO:0000256" key="1">
    <source>
        <dbReference type="ARBA" id="ARBA00023015"/>
    </source>
</evidence>
<dbReference type="AlphaFoldDB" id="A0A840QPU2"/>
<feature type="domain" description="HTH crp-type" evidence="6">
    <location>
        <begin position="138"/>
        <end position="211"/>
    </location>
</feature>
<dbReference type="CDD" id="cd00090">
    <property type="entry name" value="HTH_ARSR"/>
    <property type="match status" value="1"/>
</dbReference>
<reference evidence="7 8" key="1">
    <citation type="submission" date="2020-08" db="EMBL/GenBank/DDBJ databases">
        <title>Genomic Encyclopedia of Type Strains, Phase IV (KMG-IV): sequencing the most valuable type-strain genomes for metagenomic binning, comparative biology and taxonomic classification.</title>
        <authorList>
            <person name="Goeker M."/>
        </authorList>
    </citation>
    <scope>NUCLEOTIDE SEQUENCE [LARGE SCALE GENOMIC DNA]</scope>
    <source>
        <strain evidence="7 8">DSM 24696</strain>
    </source>
</reference>
<dbReference type="CDD" id="cd00038">
    <property type="entry name" value="CAP_ED"/>
    <property type="match status" value="1"/>
</dbReference>
<dbReference type="Proteomes" id="UP000551878">
    <property type="component" value="Unassembled WGS sequence"/>
</dbReference>
<dbReference type="InterPro" id="IPR011991">
    <property type="entry name" value="ArsR-like_HTH"/>
</dbReference>
<protein>
    <submittedName>
        <fullName evidence="7">CRP/FNR family transcriptional regulator</fullName>
    </submittedName>
</protein>
<evidence type="ECO:0000259" key="6">
    <source>
        <dbReference type="PROSITE" id="PS51063"/>
    </source>
</evidence>
<dbReference type="Pfam" id="PF00027">
    <property type="entry name" value="cNMP_binding"/>
    <property type="match status" value="1"/>
</dbReference>
<dbReference type="InterPro" id="IPR018490">
    <property type="entry name" value="cNMP-bd_dom_sf"/>
</dbReference>
<dbReference type="InterPro" id="IPR036390">
    <property type="entry name" value="WH_DNA-bd_sf"/>
</dbReference>
<dbReference type="PROSITE" id="PS51063">
    <property type="entry name" value="HTH_CRP_2"/>
    <property type="match status" value="1"/>
</dbReference>
<organism evidence="7 8">
    <name type="scientific">Texcoconibacillus texcoconensis</name>
    <dbReference type="NCBI Taxonomy" id="1095777"/>
    <lineage>
        <taxon>Bacteria</taxon>
        <taxon>Bacillati</taxon>
        <taxon>Bacillota</taxon>
        <taxon>Bacilli</taxon>
        <taxon>Bacillales</taxon>
        <taxon>Bacillaceae</taxon>
        <taxon>Texcoconibacillus</taxon>
    </lineage>
</organism>
<proteinExistence type="predicted"/>
<dbReference type="Gene3D" id="2.60.120.10">
    <property type="entry name" value="Jelly Rolls"/>
    <property type="match status" value="1"/>
</dbReference>
<dbReference type="PROSITE" id="PS50042">
    <property type="entry name" value="CNMP_BINDING_3"/>
    <property type="match status" value="1"/>
</dbReference>
<dbReference type="SMART" id="SM00100">
    <property type="entry name" value="cNMP"/>
    <property type="match status" value="1"/>
</dbReference>
<dbReference type="InterPro" id="IPR012318">
    <property type="entry name" value="HTH_CRP"/>
</dbReference>
<evidence type="ECO:0000256" key="3">
    <source>
        <dbReference type="ARBA" id="ARBA00023159"/>
    </source>
</evidence>
<keyword evidence="1" id="KW-0805">Transcription regulation</keyword>
<dbReference type="Pfam" id="PF13545">
    <property type="entry name" value="HTH_Crp_2"/>
    <property type="match status" value="1"/>
</dbReference>
<accession>A0A840QPU2</accession>
<evidence type="ECO:0000256" key="2">
    <source>
        <dbReference type="ARBA" id="ARBA00023125"/>
    </source>
</evidence>
<evidence type="ECO:0000256" key="4">
    <source>
        <dbReference type="ARBA" id="ARBA00023163"/>
    </source>
</evidence>
<dbReference type="SUPFAM" id="SSF46785">
    <property type="entry name" value="Winged helix' DNA-binding domain"/>
    <property type="match status" value="1"/>
</dbReference>
<keyword evidence="2" id="KW-0238">DNA-binding</keyword>
<dbReference type="InterPro" id="IPR000595">
    <property type="entry name" value="cNMP-bd_dom"/>
</dbReference>
<keyword evidence="4" id="KW-0804">Transcription</keyword>
<gene>
    <name evidence="7" type="ORF">HNQ41_001581</name>
</gene>
<feature type="domain" description="Cyclic nucleotide-binding" evidence="5">
    <location>
        <begin position="4"/>
        <end position="107"/>
    </location>
</feature>
<keyword evidence="3" id="KW-0010">Activator</keyword>
<evidence type="ECO:0000259" key="5">
    <source>
        <dbReference type="PROSITE" id="PS50042"/>
    </source>
</evidence>
<dbReference type="GO" id="GO:0003677">
    <property type="term" value="F:DNA binding"/>
    <property type="evidence" value="ECO:0007669"/>
    <property type="project" value="UniProtKB-KW"/>
</dbReference>
<dbReference type="SMART" id="SM00419">
    <property type="entry name" value="HTH_CRP"/>
    <property type="match status" value="1"/>
</dbReference>
<keyword evidence="8" id="KW-1185">Reference proteome</keyword>
<evidence type="ECO:0000313" key="8">
    <source>
        <dbReference type="Proteomes" id="UP000551878"/>
    </source>
</evidence>
<dbReference type="PANTHER" id="PTHR24567:SF26">
    <property type="entry name" value="REGULATORY PROTEIN YEIL"/>
    <property type="match status" value="1"/>
</dbReference>
<dbReference type="GO" id="GO:0003700">
    <property type="term" value="F:DNA-binding transcription factor activity"/>
    <property type="evidence" value="ECO:0007669"/>
    <property type="project" value="TreeGrafter"/>
</dbReference>
<dbReference type="PANTHER" id="PTHR24567">
    <property type="entry name" value="CRP FAMILY TRANSCRIPTIONAL REGULATORY PROTEIN"/>
    <property type="match status" value="1"/>
</dbReference>
<sequence>MEPLLARLESHDYDMLMANAKKIHVPAGNYVFVEGGQAKRIFFISRGTVRVFKEMLPDKEITVFVRGMMDCIGEIGIFSGATYSNSAQAMEDTDLYYIEKADMEVLMEQNGRLGLQFTKWVSEALEASKAKLRDYLVFGSEGAVASFFIRAKNMYGKQMPDGVLIKEQFAVQDISKHLGISRETVSRILSKWRDKGVVEKRNRYYFIKDIDFFRDLLVCETCGVQNCII</sequence>
<name>A0A840QPU2_9BACI</name>
<dbReference type="PRINTS" id="PR00034">
    <property type="entry name" value="HTHCRP"/>
</dbReference>
<dbReference type="RefSeq" id="WP_184663845.1">
    <property type="nucleotide sequence ID" value="NZ_JACHHB010000006.1"/>
</dbReference>
<comment type="caution">
    <text evidence="7">The sequence shown here is derived from an EMBL/GenBank/DDBJ whole genome shotgun (WGS) entry which is preliminary data.</text>
</comment>
<dbReference type="EMBL" id="JACHHB010000006">
    <property type="protein sequence ID" value="MBB5173394.1"/>
    <property type="molecule type" value="Genomic_DNA"/>
</dbReference>
<dbReference type="Gene3D" id="1.10.10.10">
    <property type="entry name" value="Winged helix-like DNA-binding domain superfamily/Winged helix DNA-binding domain"/>
    <property type="match status" value="1"/>
</dbReference>
<evidence type="ECO:0000313" key="7">
    <source>
        <dbReference type="EMBL" id="MBB5173394.1"/>
    </source>
</evidence>